<proteinExistence type="predicted"/>
<evidence type="ECO:0000313" key="3">
    <source>
        <dbReference type="Proteomes" id="UP000231932"/>
    </source>
</evidence>
<protein>
    <submittedName>
        <fullName evidence="2">Uncharacterized protein</fullName>
    </submittedName>
</protein>
<dbReference type="Proteomes" id="UP000231932">
    <property type="component" value="Chromosome"/>
</dbReference>
<evidence type="ECO:0000256" key="1">
    <source>
        <dbReference type="SAM" id="MobiDB-lite"/>
    </source>
</evidence>
<accession>A0A2K8N5P1</accession>
<organism evidence="2 3">
    <name type="scientific">Kyrpidia spormannii</name>
    <dbReference type="NCBI Taxonomy" id="2055160"/>
    <lineage>
        <taxon>Bacteria</taxon>
        <taxon>Bacillati</taxon>
        <taxon>Bacillota</taxon>
        <taxon>Bacilli</taxon>
        <taxon>Bacillales</taxon>
        <taxon>Alicyclobacillaceae</taxon>
        <taxon>Kyrpidia</taxon>
    </lineage>
</organism>
<dbReference type="KEGG" id="kyr:CVV65_02015"/>
<feature type="compositionally biased region" description="Basic and acidic residues" evidence="1">
    <location>
        <begin position="58"/>
        <end position="70"/>
    </location>
</feature>
<keyword evidence="3" id="KW-1185">Reference proteome</keyword>
<name>A0A2K8N5P1_9BACL</name>
<reference evidence="3" key="1">
    <citation type="submission" date="2017-11" db="EMBL/GenBank/DDBJ databases">
        <title>Complete Genome Sequence of Kyrpidia sp. Strain EA-1, a thermophilic, hydrogen-oxidizing Bacterium, isolated from the Azores.</title>
        <authorList>
            <person name="Reiner J.E."/>
            <person name="Lapp C.J."/>
            <person name="Bunk B."/>
            <person name="Gescher J."/>
        </authorList>
    </citation>
    <scope>NUCLEOTIDE SEQUENCE [LARGE SCALE GENOMIC DNA]</scope>
    <source>
        <strain evidence="3">EA-1</strain>
    </source>
</reference>
<feature type="region of interest" description="Disordered" evidence="1">
    <location>
        <begin position="49"/>
        <end position="70"/>
    </location>
</feature>
<sequence length="70" mass="7426">MAPAEVVAGFYASHSASLWFGLLLNMLRGGVRVVRPDIDQAALVAADHPGRGPMWKGDGSRPEKPSAEPL</sequence>
<dbReference type="AlphaFoldDB" id="A0A2K8N5P1"/>
<gene>
    <name evidence="2" type="ORF">CVV65_02015</name>
</gene>
<dbReference type="EMBL" id="CP024955">
    <property type="protein sequence ID" value="ATY83890.1"/>
    <property type="molecule type" value="Genomic_DNA"/>
</dbReference>
<evidence type="ECO:0000313" key="2">
    <source>
        <dbReference type="EMBL" id="ATY83890.1"/>
    </source>
</evidence>